<organism evidence="1 2">
    <name type="scientific">Hydnomerulius pinastri MD-312</name>
    <dbReference type="NCBI Taxonomy" id="994086"/>
    <lineage>
        <taxon>Eukaryota</taxon>
        <taxon>Fungi</taxon>
        <taxon>Dikarya</taxon>
        <taxon>Basidiomycota</taxon>
        <taxon>Agaricomycotina</taxon>
        <taxon>Agaricomycetes</taxon>
        <taxon>Agaricomycetidae</taxon>
        <taxon>Boletales</taxon>
        <taxon>Boletales incertae sedis</taxon>
        <taxon>Leucogyrophana</taxon>
    </lineage>
</organism>
<name>A0A0C9W672_9AGAM</name>
<accession>A0A0C9W672</accession>
<dbReference type="EMBL" id="KN839856">
    <property type="protein sequence ID" value="KIJ62358.1"/>
    <property type="molecule type" value="Genomic_DNA"/>
</dbReference>
<protein>
    <recommendedName>
        <fullName evidence="3">F-box domain-containing protein</fullName>
    </recommendedName>
</protein>
<dbReference type="HOGENOM" id="CLU_021164_0_2_1"/>
<sequence>MHRALVVQEVLLIIFGFIRDNSNFNPALAALARTCREFKEVALNVLWAHLCDLSPLVRCLPKDSWKEQGNIFKVYEFTRPLKHTEWAILRGYARRVHTLSCPGYFCRTLDEVAIHILCYPPTTHALFPNLQELRWGDSRKAAFPLIHRLLGARTTTLEVDVWGSDWGLGEMGILSSFTTLCPDLDTVVFPPEDVIRFHNVVSDALCSWGKLKRVSCGVINETALLHLRGLQTLQKLKFSLDSIYPLPFGHFTDAAVELPSGLRVLAIEADDLVVIARLARRLHVAVTEFSTIYEICSSHHGIRSYFTTLKENFHHDRLHKLELQGRKLDTDYTATVEDFTPLGCFKNLIVIDIELGCPIILSGEDLLDLASSWPSLTWLSLNRETGWCNVSTITPQCLSQLTTKCAFLSELEIAIDPMGVDVISVDRPSSGHLCGSLSRLDVLDSAIDPVLVAPLASFFSDVYPNLATLQSWRSGRLYEREDRGDYSEIWMEVDTQLGHFRSIREQERRWWQGRANGGGASKANGDSTGIP</sequence>
<reference evidence="1 2" key="1">
    <citation type="submission" date="2014-04" db="EMBL/GenBank/DDBJ databases">
        <title>Evolutionary Origins and Diversification of the Mycorrhizal Mutualists.</title>
        <authorList>
            <consortium name="DOE Joint Genome Institute"/>
            <consortium name="Mycorrhizal Genomics Consortium"/>
            <person name="Kohler A."/>
            <person name="Kuo A."/>
            <person name="Nagy L.G."/>
            <person name="Floudas D."/>
            <person name="Copeland A."/>
            <person name="Barry K.W."/>
            <person name="Cichocki N."/>
            <person name="Veneault-Fourrey C."/>
            <person name="LaButti K."/>
            <person name="Lindquist E.A."/>
            <person name="Lipzen A."/>
            <person name="Lundell T."/>
            <person name="Morin E."/>
            <person name="Murat C."/>
            <person name="Riley R."/>
            <person name="Ohm R."/>
            <person name="Sun H."/>
            <person name="Tunlid A."/>
            <person name="Henrissat B."/>
            <person name="Grigoriev I.V."/>
            <person name="Hibbett D.S."/>
            <person name="Martin F."/>
        </authorList>
    </citation>
    <scope>NUCLEOTIDE SEQUENCE [LARGE SCALE GENOMIC DNA]</scope>
    <source>
        <strain evidence="1 2">MD-312</strain>
    </source>
</reference>
<dbReference type="InterPro" id="IPR032675">
    <property type="entry name" value="LRR_dom_sf"/>
</dbReference>
<dbReference type="AlphaFoldDB" id="A0A0C9W672"/>
<evidence type="ECO:0000313" key="2">
    <source>
        <dbReference type="Proteomes" id="UP000053820"/>
    </source>
</evidence>
<proteinExistence type="predicted"/>
<dbReference type="OrthoDB" id="2664719at2759"/>
<dbReference type="Gene3D" id="3.80.10.10">
    <property type="entry name" value="Ribonuclease Inhibitor"/>
    <property type="match status" value="1"/>
</dbReference>
<dbReference type="Proteomes" id="UP000053820">
    <property type="component" value="Unassembled WGS sequence"/>
</dbReference>
<evidence type="ECO:0000313" key="1">
    <source>
        <dbReference type="EMBL" id="KIJ62358.1"/>
    </source>
</evidence>
<keyword evidence="2" id="KW-1185">Reference proteome</keyword>
<dbReference type="SUPFAM" id="SSF52047">
    <property type="entry name" value="RNI-like"/>
    <property type="match status" value="1"/>
</dbReference>
<evidence type="ECO:0008006" key="3">
    <source>
        <dbReference type="Google" id="ProtNLM"/>
    </source>
</evidence>
<gene>
    <name evidence="1" type="ORF">HYDPIDRAFT_94735</name>
</gene>